<dbReference type="InterPro" id="IPR003337">
    <property type="entry name" value="Trehalose_PPase"/>
</dbReference>
<dbReference type="InterPro" id="IPR044651">
    <property type="entry name" value="OTSB-like"/>
</dbReference>
<dbReference type="PANTHER" id="PTHR43768:SF3">
    <property type="entry name" value="TREHALOSE 6-PHOSPHATE PHOSPHATASE"/>
    <property type="match status" value="1"/>
</dbReference>
<comment type="caution">
    <text evidence="5">The sequence shown here is derived from an EMBL/GenBank/DDBJ whole genome shotgun (WGS) entry which is preliminary data.</text>
</comment>
<comment type="function">
    <text evidence="4">Removes the phosphate from trehalose 6-phosphate to produce free trehalose.</text>
</comment>
<dbReference type="STRING" id="1121022.GCA_000376105_03566"/>
<dbReference type="UniPathway" id="UPA00299"/>
<comment type="catalytic activity">
    <reaction evidence="4">
        <text>alpha,alpha-trehalose 6-phosphate + H2O = alpha,alpha-trehalose + phosphate</text>
        <dbReference type="Rhea" id="RHEA:23420"/>
        <dbReference type="ChEBI" id="CHEBI:15377"/>
        <dbReference type="ChEBI" id="CHEBI:16551"/>
        <dbReference type="ChEBI" id="CHEBI:43474"/>
        <dbReference type="ChEBI" id="CHEBI:58429"/>
        <dbReference type="EC" id="3.1.3.12"/>
    </reaction>
</comment>
<evidence type="ECO:0000256" key="4">
    <source>
        <dbReference type="RuleBase" id="RU361117"/>
    </source>
</evidence>
<keyword evidence="3 4" id="KW-0378">Hydrolase</keyword>
<proteinExistence type="inferred from homology"/>
<dbReference type="NCBIfam" id="TIGR01484">
    <property type="entry name" value="HAD-SF-IIB"/>
    <property type="match status" value="1"/>
</dbReference>
<dbReference type="Gene3D" id="3.30.70.1020">
    <property type="entry name" value="Trehalose-6-phosphate phosphatase related protein, domain 2"/>
    <property type="match status" value="1"/>
</dbReference>
<keyword evidence="4" id="KW-0460">Magnesium</keyword>
<evidence type="ECO:0000313" key="6">
    <source>
        <dbReference type="Proteomes" id="UP000017837"/>
    </source>
</evidence>
<keyword evidence="4" id="KW-0479">Metal-binding</keyword>
<dbReference type="Gene3D" id="3.40.50.1000">
    <property type="entry name" value="HAD superfamily/HAD-like"/>
    <property type="match status" value="1"/>
</dbReference>
<evidence type="ECO:0000256" key="1">
    <source>
        <dbReference type="ARBA" id="ARBA00005199"/>
    </source>
</evidence>
<comment type="similarity">
    <text evidence="2 4">Belongs to the trehalose phosphatase family.</text>
</comment>
<dbReference type="OrthoDB" id="9814913at2"/>
<organism evidence="5 6">
    <name type="scientific">Asticcacaulis benevestitus DSM 16100 = ATCC BAA-896</name>
    <dbReference type="NCBI Taxonomy" id="1121022"/>
    <lineage>
        <taxon>Bacteria</taxon>
        <taxon>Pseudomonadati</taxon>
        <taxon>Pseudomonadota</taxon>
        <taxon>Alphaproteobacteria</taxon>
        <taxon>Caulobacterales</taxon>
        <taxon>Caulobacteraceae</taxon>
        <taxon>Asticcacaulis</taxon>
    </lineage>
</organism>
<dbReference type="AlphaFoldDB" id="V4PA58"/>
<dbReference type="Proteomes" id="UP000017837">
    <property type="component" value="Unassembled WGS sequence"/>
</dbReference>
<keyword evidence="6" id="KW-1185">Reference proteome</keyword>
<reference evidence="5 6" key="1">
    <citation type="journal article" date="2014" name="Nature">
        <title>Sequential evolution of bacterial morphology by co-option of a developmental regulator.</title>
        <authorList>
            <person name="Jiang C."/>
            <person name="Brown P.J."/>
            <person name="Ducret A."/>
            <person name="Brun Y.V."/>
        </authorList>
    </citation>
    <scope>NUCLEOTIDE SEQUENCE [LARGE SCALE GENOMIC DNA]</scope>
    <source>
        <strain evidence="5 6">DSM 16100</strain>
    </source>
</reference>
<evidence type="ECO:0000256" key="3">
    <source>
        <dbReference type="ARBA" id="ARBA00022801"/>
    </source>
</evidence>
<dbReference type="RefSeq" id="WP_018083244.1">
    <property type="nucleotide sequence ID" value="NZ_AQWM01000026.1"/>
</dbReference>
<dbReference type="GO" id="GO:0004805">
    <property type="term" value="F:trehalose-phosphatase activity"/>
    <property type="evidence" value="ECO:0007669"/>
    <property type="project" value="UniProtKB-EC"/>
</dbReference>
<protein>
    <recommendedName>
        <fullName evidence="4">Trehalose 6-phosphate phosphatase</fullName>
        <ecNumber evidence="4">3.1.3.12</ecNumber>
    </recommendedName>
</protein>
<sequence length="254" mass="27331">MTLTMAHVSLFLDLDGTLAPFAPVPEGVGPDAARNSLLRDMQVCLGGRMAIVSGRSIADLDRILEGTIVAMAGSHGLQRRDARLDMLTARCHPKLAQAVREVAAFAEKYPGVVVETKPLSVALHYRNAADIDVQVGAFADDLADRTGLKLQRGVMVAEFLSPGMDKGRAVRAFMVEPPFFGTMPLFIGDDLTDEDAFAAVNAFGGVGVLVGPPRPTYARFRLDSVDGVHAWLAQALQTEVFKLEVPVGPSYRRI</sequence>
<dbReference type="PANTHER" id="PTHR43768">
    <property type="entry name" value="TREHALOSE 6-PHOSPHATE PHOSPHATASE"/>
    <property type="match status" value="1"/>
</dbReference>
<dbReference type="NCBIfam" id="TIGR00685">
    <property type="entry name" value="T6PP"/>
    <property type="match status" value="1"/>
</dbReference>
<gene>
    <name evidence="5" type="ORF">ABENE_21230</name>
</gene>
<dbReference type="InterPro" id="IPR036412">
    <property type="entry name" value="HAD-like_sf"/>
</dbReference>
<dbReference type="PATRIC" id="fig|1121022.4.peg.4350"/>
<name>V4PA58_9CAUL</name>
<dbReference type="GO" id="GO:0005992">
    <property type="term" value="P:trehalose biosynthetic process"/>
    <property type="evidence" value="ECO:0007669"/>
    <property type="project" value="UniProtKB-UniPathway"/>
</dbReference>
<dbReference type="Pfam" id="PF02358">
    <property type="entry name" value="Trehalose_PPase"/>
    <property type="match status" value="1"/>
</dbReference>
<accession>V4PA58</accession>
<comment type="pathway">
    <text evidence="1 4">Glycan biosynthesis; trehalose biosynthesis.</text>
</comment>
<evidence type="ECO:0000313" key="5">
    <source>
        <dbReference type="EMBL" id="ESQ82105.1"/>
    </source>
</evidence>
<dbReference type="eggNOG" id="COG1877">
    <property type="taxonomic scope" value="Bacteria"/>
</dbReference>
<dbReference type="InterPro" id="IPR006379">
    <property type="entry name" value="HAD-SF_hydro_IIB"/>
</dbReference>
<dbReference type="EC" id="3.1.3.12" evidence="4"/>
<dbReference type="SUPFAM" id="SSF56784">
    <property type="entry name" value="HAD-like"/>
    <property type="match status" value="1"/>
</dbReference>
<dbReference type="InterPro" id="IPR023214">
    <property type="entry name" value="HAD_sf"/>
</dbReference>
<dbReference type="EMBL" id="AWGB01000080">
    <property type="protein sequence ID" value="ESQ82105.1"/>
    <property type="molecule type" value="Genomic_DNA"/>
</dbReference>
<evidence type="ECO:0000256" key="2">
    <source>
        <dbReference type="ARBA" id="ARBA00008770"/>
    </source>
</evidence>
<dbReference type="GO" id="GO:0046872">
    <property type="term" value="F:metal ion binding"/>
    <property type="evidence" value="ECO:0007669"/>
    <property type="project" value="UniProtKB-KW"/>
</dbReference>
<comment type="cofactor">
    <cofactor evidence="4">
        <name>Mg(2+)</name>
        <dbReference type="ChEBI" id="CHEBI:18420"/>
    </cofactor>
</comment>